<dbReference type="Pfam" id="PF03869">
    <property type="entry name" value="Arc"/>
    <property type="match status" value="1"/>
</dbReference>
<dbReference type="GO" id="GO:0006355">
    <property type="term" value="P:regulation of DNA-templated transcription"/>
    <property type="evidence" value="ECO:0007669"/>
    <property type="project" value="InterPro"/>
</dbReference>
<dbReference type="Gene3D" id="1.10.1220.10">
    <property type="entry name" value="Met repressor-like"/>
    <property type="match status" value="1"/>
</dbReference>
<name>A0A380ATZ8_9GAMM</name>
<evidence type="ECO:0000313" key="3">
    <source>
        <dbReference type="EMBL" id="SUI87576.1"/>
    </source>
</evidence>
<feature type="region of interest" description="Disordered" evidence="1">
    <location>
        <begin position="49"/>
        <end position="68"/>
    </location>
</feature>
<dbReference type="InterPro" id="IPR013321">
    <property type="entry name" value="Arc_rbn_hlx_hlx"/>
</dbReference>
<protein>
    <recommendedName>
        <fullName evidence="2">Arc-like DNA binding domain-containing protein</fullName>
    </recommendedName>
</protein>
<evidence type="ECO:0000259" key="2">
    <source>
        <dbReference type="Pfam" id="PF03869"/>
    </source>
</evidence>
<dbReference type="Proteomes" id="UP000255529">
    <property type="component" value="Unassembled WGS sequence"/>
</dbReference>
<dbReference type="GO" id="GO:0043565">
    <property type="term" value="F:sequence-specific DNA binding"/>
    <property type="evidence" value="ECO:0007669"/>
    <property type="project" value="UniProtKB-ARBA"/>
</dbReference>
<gene>
    <name evidence="3" type="ORF">NCTC11544_05045</name>
</gene>
<dbReference type="SUPFAM" id="SSF47598">
    <property type="entry name" value="Ribbon-helix-helix"/>
    <property type="match status" value="1"/>
</dbReference>
<evidence type="ECO:0000256" key="1">
    <source>
        <dbReference type="SAM" id="MobiDB-lite"/>
    </source>
</evidence>
<feature type="compositionally biased region" description="Basic and acidic residues" evidence="1">
    <location>
        <begin position="49"/>
        <end position="62"/>
    </location>
</feature>
<evidence type="ECO:0000313" key="4">
    <source>
        <dbReference type="Proteomes" id="UP000255529"/>
    </source>
</evidence>
<dbReference type="AlphaFoldDB" id="A0A380ATZ8"/>
<dbReference type="InterPro" id="IPR010985">
    <property type="entry name" value="Ribbon_hlx_hlx"/>
</dbReference>
<dbReference type="InterPro" id="IPR005569">
    <property type="entry name" value="Arc_DNA-bd_dom"/>
</dbReference>
<sequence length="68" mass="7404">MSEISTLTIKIPLELKEKIRAIAADNQLSLSAEVCQRLENSFELPAKADKTAKKSAELHHGEIGQSGD</sequence>
<feature type="domain" description="Arc-like DNA binding" evidence="2">
    <location>
        <begin position="8"/>
        <end position="45"/>
    </location>
</feature>
<proteinExistence type="predicted"/>
<organism evidence="3 4">
    <name type="scientific">Serratia quinivorans</name>
    <dbReference type="NCBI Taxonomy" id="137545"/>
    <lineage>
        <taxon>Bacteria</taxon>
        <taxon>Pseudomonadati</taxon>
        <taxon>Pseudomonadota</taxon>
        <taxon>Gammaproteobacteria</taxon>
        <taxon>Enterobacterales</taxon>
        <taxon>Yersiniaceae</taxon>
        <taxon>Serratia</taxon>
    </lineage>
</organism>
<reference evidence="3 4" key="1">
    <citation type="submission" date="2018-06" db="EMBL/GenBank/DDBJ databases">
        <authorList>
            <consortium name="Pathogen Informatics"/>
            <person name="Doyle S."/>
        </authorList>
    </citation>
    <scope>NUCLEOTIDE SEQUENCE [LARGE SCALE GENOMIC DNA]</scope>
    <source>
        <strain evidence="3 4">NCTC11544</strain>
    </source>
</reference>
<accession>A0A380ATZ8</accession>
<dbReference type="EMBL" id="UGYN01000002">
    <property type="protein sequence ID" value="SUI87576.1"/>
    <property type="molecule type" value="Genomic_DNA"/>
</dbReference>